<accession>A0A387FV76</accession>
<dbReference type="KEGG" id="rjg:CCGE525_15245"/>
<dbReference type="OrthoDB" id="8479979at2"/>
<dbReference type="SUPFAM" id="SSF55166">
    <property type="entry name" value="Hedgehog/DD-peptidase"/>
    <property type="match status" value="1"/>
</dbReference>
<dbReference type="Proteomes" id="UP000282195">
    <property type="component" value="Chromosome"/>
</dbReference>
<proteinExistence type="predicted"/>
<keyword evidence="1" id="KW-1133">Transmembrane helix</keyword>
<name>A0A387FV76_9HYPH</name>
<dbReference type="AlphaFoldDB" id="A0A387FV76"/>
<evidence type="ECO:0000313" key="3">
    <source>
        <dbReference type="EMBL" id="AYG60014.1"/>
    </source>
</evidence>
<dbReference type="Pfam" id="PF13539">
    <property type="entry name" value="Peptidase_M15_4"/>
    <property type="match status" value="1"/>
</dbReference>
<dbReference type="EMBL" id="CP032694">
    <property type="protein sequence ID" value="AYG60014.1"/>
    <property type="molecule type" value="Genomic_DNA"/>
</dbReference>
<dbReference type="GO" id="GO:0008233">
    <property type="term" value="F:peptidase activity"/>
    <property type="evidence" value="ECO:0007669"/>
    <property type="project" value="InterPro"/>
</dbReference>
<dbReference type="RefSeq" id="WP_120705009.1">
    <property type="nucleotide sequence ID" value="NZ_CP032694.1"/>
</dbReference>
<feature type="transmembrane region" description="Helical" evidence="1">
    <location>
        <begin position="192"/>
        <end position="210"/>
    </location>
</feature>
<dbReference type="InterPro" id="IPR039561">
    <property type="entry name" value="Peptidase_M15C"/>
</dbReference>
<keyword evidence="1" id="KW-0472">Membrane</keyword>
<evidence type="ECO:0000256" key="1">
    <source>
        <dbReference type="SAM" id="Phobius"/>
    </source>
</evidence>
<dbReference type="Gene3D" id="3.30.1380.10">
    <property type="match status" value="1"/>
</dbReference>
<feature type="domain" description="Peptidase M15C" evidence="2">
    <location>
        <begin position="57"/>
        <end position="125"/>
    </location>
</feature>
<dbReference type="InterPro" id="IPR009045">
    <property type="entry name" value="Zn_M74/Hedgehog-like"/>
</dbReference>
<evidence type="ECO:0000313" key="4">
    <source>
        <dbReference type="Proteomes" id="UP000282195"/>
    </source>
</evidence>
<sequence>MAYSLSARSNSRLFGVHPDLVRLVRRAIQITEVDFTVLEGVRDIGRQKDMVASGASTTMNSRHLRAENGYGHAVDLAPVVNGSVSWDWPLYHKIAKAMKQAAKELRIAIEWGGDWKTFKDGPHWQLPWEQYSSKGPIAGAKQKAETDAQAKSKAVALVAGGVGTAAPVAQEPLVKAVEVVTAQQGDLSSGDWLRMAIAVMVVCLTVYLAWRKLS</sequence>
<evidence type="ECO:0000259" key="2">
    <source>
        <dbReference type="Pfam" id="PF13539"/>
    </source>
</evidence>
<reference evidence="3 4" key="1">
    <citation type="submission" date="2018-10" db="EMBL/GenBank/DDBJ databases">
        <title>Rhizobium etli, R. leguminosarum and a new Rhizobium genospecies from Phaseolus dumosus.</title>
        <authorList>
            <person name="Ramirez-Puebla S.T."/>
            <person name="Rogel-Hernandez M.A."/>
            <person name="Guerrero G."/>
            <person name="Ormeno-Orrillo E."/>
            <person name="Martinez-Romero J.C."/>
            <person name="Negrete-Yankelevich S."/>
            <person name="Martinez-Romero E."/>
        </authorList>
    </citation>
    <scope>NUCLEOTIDE SEQUENCE [LARGE SCALE GENOMIC DNA]</scope>
    <source>
        <strain evidence="3 4">CCGE525</strain>
    </source>
</reference>
<organism evidence="3 4">
    <name type="scientific">Rhizobium jaguaris</name>
    <dbReference type="NCBI Taxonomy" id="1312183"/>
    <lineage>
        <taxon>Bacteria</taxon>
        <taxon>Pseudomonadati</taxon>
        <taxon>Pseudomonadota</taxon>
        <taxon>Alphaproteobacteria</taxon>
        <taxon>Hyphomicrobiales</taxon>
        <taxon>Rhizobiaceae</taxon>
        <taxon>Rhizobium/Agrobacterium group</taxon>
        <taxon>Rhizobium</taxon>
    </lineage>
</organism>
<keyword evidence="1" id="KW-0812">Transmembrane</keyword>
<protein>
    <submittedName>
        <fullName evidence="3">M15 family peptidase</fullName>
    </submittedName>
</protein>
<gene>
    <name evidence="3" type="ORF">CCGE525_15245</name>
</gene>
<dbReference type="CDD" id="cd14845">
    <property type="entry name" value="L-Ala-D-Glu_peptidase_like"/>
    <property type="match status" value="1"/>
</dbReference>
<keyword evidence="4" id="KW-1185">Reference proteome</keyword>